<evidence type="ECO:0000313" key="1">
    <source>
        <dbReference type="EMBL" id="MPC56909.1"/>
    </source>
</evidence>
<proteinExistence type="predicted"/>
<evidence type="ECO:0000313" key="2">
    <source>
        <dbReference type="Proteomes" id="UP000324222"/>
    </source>
</evidence>
<dbReference type="Proteomes" id="UP000324222">
    <property type="component" value="Unassembled WGS sequence"/>
</dbReference>
<organism evidence="1 2">
    <name type="scientific">Portunus trituberculatus</name>
    <name type="common">Swimming crab</name>
    <name type="synonym">Neptunus trituberculatus</name>
    <dbReference type="NCBI Taxonomy" id="210409"/>
    <lineage>
        <taxon>Eukaryota</taxon>
        <taxon>Metazoa</taxon>
        <taxon>Ecdysozoa</taxon>
        <taxon>Arthropoda</taxon>
        <taxon>Crustacea</taxon>
        <taxon>Multicrustacea</taxon>
        <taxon>Malacostraca</taxon>
        <taxon>Eumalacostraca</taxon>
        <taxon>Eucarida</taxon>
        <taxon>Decapoda</taxon>
        <taxon>Pleocyemata</taxon>
        <taxon>Brachyura</taxon>
        <taxon>Eubrachyura</taxon>
        <taxon>Portunoidea</taxon>
        <taxon>Portunidae</taxon>
        <taxon>Portuninae</taxon>
        <taxon>Portunus</taxon>
    </lineage>
</organism>
<name>A0A5B7GH94_PORTR</name>
<accession>A0A5B7GH94</accession>
<comment type="caution">
    <text evidence="1">The sequence shown here is derived from an EMBL/GenBank/DDBJ whole genome shotgun (WGS) entry which is preliminary data.</text>
</comment>
<dbReference type="EMBL" id="VSRR010014346">
    <property type="protein sequence ID" value="MPC56909.1"/>
    <property type="molecule type" value="Genomic_DNA"/>
</dbReference>
<gene>
    <name evidence="1" type="ORF">E2C01_050875</name>
</gene>
<reference evidence="1 2" key="1">
    <citation type="submission" date="2019-05" db="EMBL/GenBank/DDBJ databases">
        <title>Another draft genome of Portunus trituberculatus and its Hox gene families provides insights of decapod evolution.</title>
        <authorList>
            <person name="Jeong J.-H."/>
            <person name="Song I."/>
            <person name="Kim S."/>
            <person name="Choi T."/>
            <person name="Kim D."/>
            <person name="Ryu S."/>
            <person name="Kim W."/>
        </authorList>
    </citation>
    <scope>NUCLEOTIDE SEQUENCE [LARGE SCALE GENOMIC DNA]</scope>
    <source>
        <tissue evidence="1">Muscle</tissue>
    </source>
</reference>
<protein>
    <submittedName>
        <fullName evidence="1">Uncharacterized protein</fullName>
    </submittedName>
</protein>
<sequence length="318" mass="34037">MGWSSFSEDDIPSGEAGTLDEEGVASFCELIISVRESLGLPMPSSLASTLQTGVKCTLGTSRPGPTPLVLPRSPLSPDVRREQLGCSLGISNSASAKFALPRRSGSGGALAGLFSAAPQRGLDCLGALARANLDIMQPCEMLHLRMVMFHRQAGVRNLPNTYGDRERRQLMSSPVGFHLFGSQTLAAVEQRELESSQWSLVSQIASGLASTAQGVRAKAGYAIGSRPTPCTGCASFGSAPPAPKVSGSFCSQGFFHGKSGRTSRPVVCEYLRRTRDCRLACSRLLVTVSDPRRAFHPNTLSKWICQVIWRVYASISEE</sequence>
<dbReference type="AlphaFoldDB" id="A0A5B7GH94"/>
<keyword evidence="2" id="KW-1185">Reference proteome</keyword>